<name>A0A841H2L2_9BACT</name>
<reference evidence="2 3" key="1">
    <citation type="submission" date="2020-08" db="EMBL/GenBank/DDBJ databases">
        <title>Genomic Encyclopedia of Type Strains, Phase IV (KMG-IV): sequencing the most valuable type-strain genomes for metagenomic binning, comparative biology and taxonomic classification.</title>
        <authorList>
            <person name="Goeker M."/>
        </authorList>
    </citation>
    <scope>NUCLEOTIDE SEQUENCE [LARGE SCALE GENOMIC DNA]</scope>
    <source>
        <strain evidence="2 3">DSM 29007</strain>
    </source>
</reference>
<keyword evidence="1" id="KW-0812">Transmembrane</keyword>
<evidence type="ECO:0000313" key="3">
    <source>
        <dbReference type="Proteomes" id="UP000582837"/>
    </source>
</evidence>
<comment type="caution">
    <text evidence="2">The sequence shown here is derived from an EMBL/GenBank/DDBJ whole genome shotgun (WGS) entry which is preliminary data.</text>
</comment>
<feature type="transmembrane region" description="Helical" evidence="1">
    <location>
        <begin position="6"/>
        <end position="27"/>
    </location>
</feature>
<dbReference type="EMBL" id="JACHIA010000013">
    <property type="protein sequence ID" value="MBB6072224.1"/>
    <property type="molecule type" value="Genomic_DNA"/>
</dbReference>
<keyword evidence="3" id="KW-1185">Reference proteome</keyword>
<protein>
    <submittedName>
        <fullName evidence="2">Uncharacterized protein</fullName>
    </submittedName>
</protein>
<evidence type="ECO:0000256" key="1">
    <source>
        <dbReference type="SAM" id="Phobius"/>
    </source>
</evidence>
<organism evidence="2 3">
    <name type="scientific">Longimicrobium terrae</name>
    <dbReference type="NCBI Taxonomy" id="1639882"/>
    <lineage>
        <taxon>Bacteria</taxon>
        <taxon>Pseudomonadati</taxon>
        <taxon>Gemmatimonadota</taxon>
        <taxon>Longimicrobiia</taxon>
        <taxon>Longimicrobiales</taxon>
        <taxon>Longimicrobiaceae</taxon>
        <taxon>Longimicrobium</taxon>
    </lineage>
</organism>
<keyword evidence="1" id="KW-1133">Transmembrane helix</keyword>
<dbReference type="AlphaFoldDB" id="A0A841H2L2"/>
<proteinExistence type="predicted"/>
<dbReference type="Proteomes" id="UP000582837">
    <property type="component" value="Unassembled WGS sequence"/>
</dbReference>
<evidence type="ECO:0000313" key="2">
    <source>
        <dbReference type="EMBL" id="MBB6072224.1"/>
    </source>
</evidence>
<keyword evidence="1" id="KW-0472">Membrane</keyword>
<gene>
    <name evidence="2" type="ORF">HNQ61_003886</name>
</gene>
<accession>A0A841H2L2</accession>
<sequence length="89" mass="9417">MNGRVFANAVGLSLSMIFSGFAGSSLYRGMITGRSSLAMFSLGVSCLLGLAFAAAFAAGLRRRTGPDLRLVFAGFFLVVTQTILDTVRF</sequence>
<feature type="transmembrane region" description="Helical" evidence="1">
    <location>
        <begin position="39"/>
        <end position="58"/>
    </location>
</feature>